<proteinExistence type="predicted"/>
<protein>
    <recommendedName>
        <fullName evidence="4">F-box domain-containing protein</fullName>
    </recommendedName>
</protein>
<organism evidence="2 3">
    <name type="scientific">Cercospora berteroae</name>
    <dbReference type="NCBI Taxonomy" id="357750"/>
    <lineage>
        <taxon>Eukaryota</taxon>
        <taxon>Fungi</taxon>
        <taxon>Dikarya</taxon>
        <taxon>Ascomycota</taxon>
        <taxon>Pezizomycotina</taxon>
        <taxon>Dothideomycetes</taxon>
        <taxon>Dothideomycetidae</taxon>
        <taxon>Mycosphaerellales</taxon>
        <taxon>Mycosphaerellaceae</taxon>
        <taxon>Cercospora</taxon>
    </lineage>
</organism>
<feature type="region of interest" description="Disordered" evidence="1">
    <location>
        <begin position="41"/>
        <end position="74"/>
    </location>
</feature>
<dbReference type="AlphaFoldDB" id="A0A2S6BYF7"/>
<comment type="caution">
    <text evidence="2">The sequence shown here is derived from an EMBL/GenBank/DDBJ whole genome shotgun (WGS) entry which is preliminary data.</text>
</comment>
<name>A0A2S6BYF7_9PEZI</name>
<gene>
    <name evidence="2" type="ORF">CBER1_10349</name>
</gene>
<dbReference type="EMBL" id="PNEN01001690">
    <property type="protein sequence ID" value="PPJ52507.1"/>
    <property type="molecule type" value="Genomic_DNA"/>
</dbReference>
<evidence type="ECO:0000313" key="3">
    <source>
        <dbReference type="Proteomes" id="UP000237631"/>
    </source>
</evidence>
<accession>A0A2S6BYF7</accession>
<feature type="compositionally biased region" description="Acidic residues" evidence="1">
    <location>
        <begin position="48"/>
        <end position="67"/>
    </location>
</feature>
<sequence>MNAVARCSLLGLPAEIRRHVYQLLFASLEIRVQRGPERLHSHVRYETSSDDNDDDDREEEYDAEQVEEQDRPGRFVDTEGREAGVTWLEWTATSDRNVATSRGLSLLPGLPLEVRALRCVCKQISSEIDASWHSAVTYHFASTVAFVDVLSQWPDEKLRALRHVYVVDTPLPVYAFAKPDFYVTHNFNEALSLFPGLQLDSLTVENVWLLPGGKPRDAWCASATTGTIKRLLTTDGWRKLHYMSGILPLSPTQMKQLDMAIEAYRIEKQEPDFRHGLGRVRPQPYSLHNILIPGEPPEDENVTKELIEQWYKEHSEEVPLREEDHYLDDVKELHLAMWAERGADSTFTQDGSAISSTLESLKSNISWVELRQNDDYLVDDGVEDPASHL</sequence>
<evidence type="ECO:0008006" key="4">
    <source>
        <dbReference type="Google" id="ProtNLM"/>
    </source>
</evidence>
<evidence type="ECO:0000313" key="2">
    <source>
        <dbReference type="EMBL" id="PPJ52507.1"/>
    </source>
</evidence>
<evidence type="ECO:0000256" key="1">
    <source>
        <dbReference type="SAM" id="MobiDB-lite"/>
    </source>
</evidence>
<dbReference type="OrthoDB" id="72726at2759"/>
<dbReference type="Proteomes" id="UP000237631">
    <property type="component" value="Unassembled WGS sequence"/>
</dbReference>
<keyword evidence="3" id="KW-1185">Reference proteome</keyword>
<reference evidence="3" key="1">
    <citation type="journal article" date="2017" name="bioRxiv">
        <title>Conservation of a gene cluster reveals novel cercosporin biosynthetic mechanisms and extends production to the genus Colletotrichum.</title>
        <authorList>
            <person name="de Jonge R."/>
            <person name="Ebert M.K."/>
            <person name="Huitt-Roehl C.R."/>
            <person name="Pal P."/>
            <person name="Suttle J.C."/>
            <person name="Spanner R.E."/>
            <person name="Neubauer J.D."/>
            <person name="Jurick W.M.II."/>
            <person name="Stott K.A."/>
            <person name="Secor G.A."/>
            <person name="Thomma B.P.H.J."/>
            <person name="Van de Peer Y."/>
            <person name="Townsend C.A."/>
            <person name="Bolton M.D."/>
        </authorList>
    </citation>
    <scope>NUCLEOTIDE SEQUENCE [LARGE SCALE GENOMIC DNA]</scope>
    <source>
        <strain evidence="3">CBS538.71</strain>
    </source>
</reference>